<accession>A0A699WBD5</accession>
<proteinExistence type="predicted"/>
<dbReference type="EMBL" id="BKCJ011626440">
    <property type="protein sequence ID" value="GFD44607.1"/>
    <property type="molecule type" value="Genomic_DNA"/>
</dbReference>
<name>A0A699WBD5_TANCI</name>
<protein>
    <submittedName>
        <fullName evidence="1">Uncharacterized protein</fullName>
    </submittedName>
</protein>
<gene>
    <name evidence="1" type="ORF">Tci_916576</name>
</gene>
<feature type="non-terminal residue" evidence="1">
    <location>
        <position position="1"/>
    </location>
</feature>
<evidence type="ECO:0000313" key="1">
    <source>
        <dbReference type="EMBL" id="GFD44607.1"/>
    </source>
</evidence>
<sequence>VFNAAGEALSDAKHKLMLLDTTVERRLMMLSQVKTVNEKCYC</sequence>
<organism evidence="1">
    <name type="scientific">Tanacetum cinerariifolium</name>
    <name type="common">Dalmatian daisy</name>
    <name type="synonym">Chrysanthemum cinerariifolium</name>
    <dbReference type="NCBI Taxonomy" id="118510"/>
    <lineage>
        <taxon>Eukaryota</taxon>
        <taxon>Viridiplantae</taxon>
        <taxon>Streptophyta</taxon>
        <taxon>Embryophyta</taxon>
        <taxon>Tracheophyta</taxon>
        <taxon>Spermatophyta</taxon>
        <taxon>Magnoliopsida</taxon>
        <taxon>eudicotyledons</taxon>
        <taxon>Gunneridae</taxon>
        <taxon>Pentapetalae</taxon>
        <taxon>asterids</taxon>
        <taxon>campanulids</taxon>
        <taxon>Asterales</taxon>
        <taxon>Asteraceae</taxon>
        <taxon>Asteroideae</taxon>
        <taxon>Anthemideae</taxon>
        <taxon>Anthemidinae</taxon>
        <taxon>Tanacetum</taxon>
    </lineage>
</organism>
<dbReference type="AlphaFoldDB" id="A0A699WBD5"/>
<reference evidence="1" key="1">
    <citation type="journal article" date="2019" name="Sci. Rep.">
        <title>Draft genome of Tanacetum cinerariifolium, the natural source of mosquito coil.</title>
        <authorList>
            <person name="Yamashiro T."/>
            <person name="Shiraishi A."/>
            <person name="Satake H."/>
            <person name="Nakayama K."/>
        </authorList>
    </citation>
    <scope>NUCLEOTIDE SEQUENCE</scope>
</reference>
<comment type="caution">
    <text evidence="1">The sequence shown here is derived from an EMBL/GenBank/DDBJ whole genome shotgun (WGS) entry which is preliminary data.</text>
</comment>